<reference evidence="2" key="1">
    <citation type="submission" date="2014-03" db="EMBL/GenBank/DDBJ databases">
        <title>The Genome Sequence of Puccinia striiformis f. sp. tritici PST-78.</title>
        <authorList>
            <consortium name="The Broad Institute Genome Sequencing Platform"/>
            <person name="Cuomo C."/>
            <person name="Hulbert S."/>
            <person name="Chen X."/>
            <person name="Walker B."/>
            <person name="Young S.K."/>
            <person name="Zeng Q."/>
            <person name="Gargeya S."/>
            <person name="Fitzgerald M."/>
            <person name="Haas B."/>
            <person name="Abouelleil A."/>
            <person name="Alvarado L."/>
            <person name="Arachchi H.M."/>
            <person name="Berlin A.M."/>
            <person name="Chapman S.B."/>
            <person name="Goldberg J."/>
            <person name="Griggs A."/>
            <person name="Gujja S."/>
            <person name="Hansen M."/>
            <person name="Howarth C."/>
            <person name="Imamovic A."/>
            <person name="Larimer J."/>
            <person name="McCowan C."/>
            <person name="Montmayeur A."/>
            <person name="Murphy C."/>
            <person name="Neiman D."/>
            <person name="Pearson M."/>
            <person name="Priest M."/>
            <person name="Roberts A."/>
            <person name="Saif S."/>
            <person name="Shea T."/>
            <person name="Sisk P."/>
            <person name="Sykes S."/>
            <person name="Wortman J."/>
            <person name="Nusbaum C."/>
            <person name="Birren B."/>
        </authorList>
    </citation>
    <scope>NUCLEOTIDE SEQUENCE [LARGE SCALE GENOMIC DNA]</scope>
    <source>
        <strain evidence="2">race PST-78</strain>
    </source>
</reference>
<keyword evidence="2" id="KW-1185">Reference proteome</keyword>
<dbReference type="InterPro" id="IPR036641">
    <property type="entry name" value="HPT_dom_sf"/>
</dbReference>
<organism evidence="1 2">
    <name type="scientific">Puccinia striiformis f. sp. tritici PST-78</name>
    <dbReference type="NCBI Taxonomy" id="1165861"/>
    <lineage>
        <taxon>Eukaryota</taxon>
        <taxon>Fungi</taxon>
        <taxon>Dikarya</taxon>
        <taxon>Basidiomycota</taxon>
        <taxon>Pucciniomycotina</taxon>
        <taxon>Pucciniomycetes</taxon>
        <taxon>Pucciniales</taxon>
        <taxon>Pucciniaceae</taxon>
        <taxon>Puccinia</taxon>
    </lineage>
</organism>
<protein>
    <submittedName>
        <fullName evidence="1">Uncharacterized protein</fullName>
    </submittedName>
</protein>
<dbReference type="SUPFAM" id="SSF47226">
    <property type="entry name" value="Histidine-containing phosphotransfer domain, HPT domain"/>
    <property type="match status" value="1"/>
</dbReference>
<dbReference type="GO" id="GO:0000160">
    <property type="term" value="P:phosphorelay signal transduction system"/>
    <property type="evidence" value="ECO:0007669"/>
    <property type="project" value="InterPro"/>
</dbReference>
<gene>
    <name evidence="1" type="ORF">PSTG_13119</name>
</gene>
<dbReference type="EMBL" id="AJIL01000136">
    <property type="protein sequence ID" value="KNE93489.1"/>
    <property type="molecule type" value="Genomic_DNA"/>
</dbReference>
<evidence type="ECO:0000313" key="1">
    <source>
        <dbReference type="EMBL" id="KNE93489.1"/>
    </source>
</evidence>
<name>A0A0L0V3F9_9BASI</name>
<evidence type="ECO:0000313" key="2">
    <source>
        <dbReference type="Proteomes" id="UP000054564"/>
    </source>
</evidence>
<sequence length="123" mass="14588">MCHTIDSRMFSLLLHPDLDQELILRSITQYFDQSVFSLSLMWRSFEIGDYEWIGEHAKLLQNFAGILGLLEVNQITQSLQNLCESKTADDRRKEIEETICSLEEANKRAHFWLYVNWEIRTNF</sequence>
<accession>A0A0L0V3F9</accession>
<dbReference type="AlphaFoldDB" id="A0A0L0V3F9"/>
<comment type="caution">
    <text evidence="1">The sequence shown here is derived from an EMBL/GenBank/DDBJ whole genome shotgun (WGS) entry which is preliminary data.</text>
</comment>
<dbReference type="Proteomes" id="UP000054564">
    <property type="component" value="Unassembled WGS sequence"/>
</dbReference>
<dbReference type="Gene3D" id="1.20.120.160">
    <property type="entry name" value="HPT domain"/>
    <property type="match status" value="1"/>
</dbReference>
<proteinExistence type="predicted"/>